<dbReference type="EMBL" id="FMUX01000013">
    <property type="protein sequence ID" value="SCY61369.1"/>
    <property type="molecule type" value="Genomic_DNA"/>
</dbReference>
<gene>
    <name evidence="2" type="ORF">SAMN05216233_11388</name>
</gene>
<dbReference type="AlphaFoldDB" id="A0A1G5HCY9"/>
<protein>
    <recommendedName>
        <fullName evidence="1">Pyridoxamine 5'-phosphate oxidase N-terminal domain-containing protein</fullName>
    </recommendedName>
</protein>
<dbReference type="Pfam" id="PF01243">
    <property type="entry name" value="PNPOx_N"/>
    <property type="match status" value="1"/>
</dbReference>
<evidence type="ECO:0000259" key="1">
    <source>
        <dbReference type="Pfam" id="PF01243"/>
    </source>
</evidence>
<dbReference type="RefSeq" id="WP_092212280.1">
    <property type="nucleotide sequence ID" value="NZ_FMUX01000013.1"/>
</dbReference>
<feature type="domain" description="Pyridoxamine 5'-phosphate oxidase N-terminal" evidence="1">
    <location>
        <begin position="13"/>
        <end position="118"/>
    </location>
</feature>
<proteinExistence type="predicted"/>
<dbReference type="OrthoDB" id="5419131at2"/>
<dbReference type="SUPFAM" id="SSF50475">
    <property type="entry name" value="FMN-binding split barrel"/>
    <property type="match status" value="1"/>
</dbReference>
<dbReference type="Proteomes" id="UP000198870">
    <property type="component" value="Unassembled WGS sequence"/>
</dbReference>
<dbReference type="InterPro" id="IPR012349">
    <property type="entry name" value="Split_barrel_FMN-bd"/>
</dbReference>
<organism evidence="2 3">
    <name type="scientific">Desulfoluna spongiiphila</name>
    <dbReference type="NCBI Taxonomy" id="419481"/>
    <lineage>
        <taxon>Bacteria</taxon>
        <taxon>Pseudomonadati</taxon>
        <taxon>Thermodesulfobacteriota</taxon>
        <taxon>Desulfobacteria</taxon>
        <taxon>Desulfobacterales</taxon>
        <taxon>Desulfolunaceae</taxon>
        <taxon>Desulfoluna</taxon>
    </lineage>
</organism>
<name>A0A1G5HCY9_9BACT</name>
<sequence>MSALPEKVSKAWDEHQGPVILTTVDEAGTPNAIYATCVSKYDEETLVVANNYFSKTLENIQSGSKGSLLFITKEGAAYQVKGAIEYHTDGAVFDDMKNWNPEKHPGHAATALKVESVYSGAEKLL</sequence>
<dbReference type="PANTHER" id="PTHR40660:SF1">
    <property type="entry name" value="5'-PHOSPHATE OXIDASE PUTATIVE DOMAIN-CONTAINING PROTEIN-RELATED"/>
    <property type="match status" value="1"/>
</dbReference>
<dbReference type="STRING" id="419481.SAMN05216233_11388"/>
<evidence type="ECO:0000313" key="2">
    <source>
        <dbReference type="EMBL" id="SCY61369.1"/>
    </source>
</evidence>
<keyword evidence="3" id="KW-1185">Reference proteome</keyword>
<dbReference type="PANTHER" id="PTHR40660">
    <property type="entry name" value="5'-PHOSPHATE OXIDASE PUTATIVE DOMAIN-CONTAINING PROTEIN-RELATED"/>
    <property type="match status" value="1"/>
</dbReference>
<accession>A0A1G5HCY9</accession>
<reference evidence="2 3" key="1">
    <citation type="submission" date="2016-10" db="EMBL/GenBank/DDBJ databases">
        <authorList>
            <person name="de Groot N.N."/>
        </authorList>
    </citation>
    <scope>NUCLEOTIDE SEQUENCE [LARGE SCALE GENOMIC DNA]</scope>
    <source>
        <strain evidence="2 3">AA1</strain>
    </source>
</reference>
<dbReference type="InterPro" id="IPR011576">
    <property type="entry name" value="Pyridox_Oxase_N"/>
</dbReference>
<evidence type="ECO:0000313" key="3">
    <source>
        <dbReference type="Proteomes" id="UP000198870"/>
    </source>
</evidence>
<dbReference type="Gene3D" id="2.30.110.10">
    <property type="entry name" value="Electron Transport, Fmn-binding Protein, Chain A"/>
    <property type="match status" value="1"/>
</dbReference>